<name>A0A650CE50_SULOH</name>
<dbReference type="KEGG" id="soh:D1869_00490"/>
<dbReference type="EMBL" id="CP045484">
    <property type="protein sequence ID" value="QGR15837.1"/>
    <property type="molecule type" value="Genomic_DNA"/>
</dbReference>
<evidence type="ECO:0000313" key="2">
    <source>
        <dbReference type="EMBL" id="QGR15837.1"/>
    </source>
</evidence>
<dbReference type="OrthoDB" id="35979at2157"/>
<dbReference type="GeneID" id="42799680"/>
<reference evidence="2 3" key="1">
    <citation type="submission" date="2019-10" db="EMBL/GenBank/DDBJ databases">
        <title>Genome Sequences from Six Type Strain Members of the Archaeal Family Sulfolobaceae: Acidianus ambivalens, Acidianus infernus, Metallosphaera prunae, Stygiolobus azoricus, Sulfolobus metallicus, and Sulfurisphaera ohwakuensis.</title>
        <authorList>
            <person name="Counts J.A."/>
            <person name="Kelly R.M."/>
        </authorList>
    </citation>
    <scope>NUCLEOTIDE SEQUENCE [LARGE SCALE GENOMIC DNA]</scope>
    <source>
        <strain evidence="2 3">TA-1</strain>
    </source>
</reference>
<sequence>MKSFLGSTILQGGGIFAYTTSYEEAKKIYEEAKKIFTEFSVKILDLQDIKQKLEAINLDPDIADFKEGYVIAIGV</sequence>
<dbReference type="Proteomes" id="UP000582213">
    <property type="component" value="Unassembled WGS sequence"/>
</dbReference>
<dbReference type="EMBL" id="JACHFY010000003">
    <property type="protein sequence ID" value="MBB5253257.1"/>
    <property type="molecule type" value="Genomic_DNA"/>
</dbReference>
<dbReference type="AlphaFoldDB" id="A0A650CE50"/>
<gene>
    <name evidence="2" type="ORF">D1869_00490</name>
    <name evidence="1" type="ORF">HNQ62_000999</name>
</gene>
<accession>A0A650CE50</accession>
<evidence type="ECO:0000313" key="1">
    <source>
        <dbReference type="EMBL" id="MBB5253257.1"/>
    </source>
</evidence>
<dbReference type="Proteomes" id="UP000427373">
    <property type="component" value="Chromosome"/>
</dbReference>
<dbReference type="RefSeq" id="WP_052846210.1">
    <property type="nucleotide sequence ID" value="NZ_CP045484.1"/>
</dbReference>
<protein>
    <submittedName>
        <fullName evidence="2">Uncharacterized protein</fullName>
    </submittedName>
</protein>
<evidence type="ECO:0000313" key="3">
    <source>
        <dbReference type="Proteomes" id="UP000427373"/>
    </source>
</evidence>
<reference evidence="1 4" key="2">
    <citation type="submission" date="2020-08" db="EMBL/GenBank/DDBJ databases">
        <title>Genomic Encyclopedia of Type Strains, Phase IV (KMG-IV): sequencing the most valuable type-strain genomes for metagenomic binning, comparative biology and taxonomic classification.</title>
        <authorList>
            <person name="Goeker M."/>
        </authorList>
    </citation>
    <scope>NUCLEOTIDE SEQUENCE [LARGE SCALE GENOMIC DNA]</scope>
    <source>
        <strain evidence="1 4">DSM 12421</strain>
    </source>
</reference>
<organism evidence="2 3">
    <name type="scientific">Sulfurisphaera ohwakuensis</name>
    <dbReference type="NCBI Taxonomy" id="69656"/>
    <lineage>
        <taxon>Archaea</taxon>
        <taxon>Thermoproteota</taxon>
        <taxon>Thermoprotei</taxon>
        <taxon>Sulfolobales</taxon>
        <taxon>Sulfolobaceae</taxon>
        <taxon>Sulfurisphaera</taxon>
    </lineage>
</organism>
<evidence type="ECO:0000313" key="4">
    <source>
        <dbReference type="Proteomes" id="UP000582213"/>
    </source>
</evidence>
<dbReference type="GeneID" id="25400186"/>
<keyword evidence="3" id="KW-1185">Reference proteome</keyword>
<proteinExistence type="predicted"/>